<accession>A0AC58UQD5</accession>
<name>A0AC58UQD5_TOBAC</name>
<dbReference type="RefSeq" id="XP_075111711.1">
    <property type="nucleotide sequence ID" value="XM_075255610.1"/>
</dbReference>
<keyword evidence="1" id="KW-1185">Reference proteome</keyword>
<organism evidence="1 2">
    <name type="scientific">Nicotiana tabacum</name>
    <name type="common">Common tobacco</name>
    <dbReference type="NCBI Taxonomy" id="4097"/>
    <lineage>
        <taxon>Eukaryota</taxon>
        <taxon>Viridiplantae</taxon>
        <taxon>Streptophyta</taxon>
        <taxon>Embryophyta</taxon>
        <taxon>Tracheophyta</taxon>
        <taxon>Spermatophyta</taxon>
        <taxon>Magnoliopsida</taxon>
        <taxon>eudicotyledons</taxon>
        <taxon>Gunneridae</taxon>
        <taxon>Pentapetalae</taxon>
        <taxon>asterids</taxon>
        <taxon>lamiids</taxon>
        <taxon>Solanales</taxon>
        <taxon>Solanaceae</taxon>
        <taxon>Nicotianoideae</taxon>
        <taxon>Nicotianeae</taxon>
        <taxon>Nicotiana</taxon>
    </lineage>
</organism>
<evidence type="ECO:0000313" key="2">
    <source>
        <dbReference type="RefSeq" id="XP_075111711.1"/>
    </source>
</evidence>
<reference evidence="1" key="1">
    <citation type="journal article" date="2014" name="Nat. Commun.">
        <title>The tobacco genome sequence and its comparison with those of tomato and potato.</title>
        <authorList>
            <person name="Sierro N."/>
            <person name="Battey J.N."/>
            <person name="Ouadi S."/>
            <person name="Bakaher N."/>
            <person name="Bovet L."/>
            <person name="Willig A."/>
            <person name="Goepfert S."/>
            <person name="Peitsch M.C."/>
            <person name="Ivanov N.V."/>
        </authorList>
    </citation>
    <scope>NUCLEOTIDE SEQUENCE [LARGE SCALE GENOMIC DNA]</scope>
</reference>
<dbReference type="Proteomes" id="UP000790787">
    <property type="component" value="Chromosome 1"/>
</dbReference>
<evidence type="ECO:0000313" key="1">
    <source>
        <dbReference type="Proteomes" id="UP000790787"/>
    </source>
</evidence>
<sequence>MEIKNQKFLFFLQFVLFLCLCFGANTIATNETLSPGDTLDADKTITMSVTRVSSGGKFEMGFFKPVVSRFIIDVTGELKQLMWLNSTKQWNSFFVQPTQSCDVYGYCGAYGVCSKISTTPLCDCLPGFTPRSNKDWDLNSFSSCCGRKISLNCGNEDKFQIHSHMKLSVDNHIRTIASAAECESTCLNNCSCTAYAFDSNKCLTWDGDLFNLQQLSENDTSRMTIYVTLAAS</sequence>
<proteinExistence type="predicted"/>
<gene>
    <name evidence="2" type="primary">LOC107784697</name>
</gene>
<protein>
    <submittedName>
        <fullName evidence="2">G-type lectin S-receptor-like serine/threonine-protein kinase At2g19130 isoform X1</fullName>
    </submittedName>
</protein>
<reference evidence="2" key="2">
    <citation type="submission" date="2025-08" db="UniProtKB">
        <authorList>
            <consortium name="RefSeq"/>
        </authorList>
    </citation>
    <scope>IDENTIFICATION</scope>
    <source>
        <tissue evidence="2">Leaf</tissue>
    </source>
</reference>